<feature type="region of interest" description="Disordered" evidence="1">
    <location>
        <begin position="42"/>
        <end position="68"/>
    </location>
</feature>
<reference evidence="2 3" key="1">
    <citation type="journal article" date="2019" name="Sci. Rep.">
        <title>Orb-weaving spider Araneus ventricosus genome elucidates the spidroin gene catalogue.</title>
        <authorList>
            <person name="Kono N."/>
            <person name="Nakamura H."/>
            <person name="Ohtoshi R."/>
            <person name="Moran D.A.P."/>
            <person name="Shinohara A."/>
            <person name="Yoshida Y."/>
            <person name="Fujiwara M."/>
            <person name="Mori M."/>
            <person name="Tomita M."/>
            <person name="Arakawa K."/>
        </authorList>
    </citation>
    <scope>NUCLEOTIDE SEQUENCE [LARGE SCALE GENOMIC DNA]</scope>
</reference>
<evidence type="ECO:0000313" key="2">
    <source>
        <dbReference type="EMBL" id="GBO13914.1"/>
    </source>
</evidence>
<evidence type="ECO:0000313" key="3">
    <source>
        <dbReference type="Proteomes" id="UP000499080"/>
    </source>
</evidence>
<comment type="caution">
    <text evidence="2">The sequence shown here is derived from an EMBL/GenBank/DDBJ whole genome shotgun (WGS) entry which is preliminary data.</text>
</comment>
<dbReference type="EMBL" id="BGPR01038129">
    <property type="protein sequence ID" value="GBO13914.1"/>
    <property type="molecule type" value="Genomic_DNA"/>
</dbReference>
<protein>
    <submittedName>
        <fullName evidence="2">Uncharacterized protein</fullName>
    </submittedName>
</protein>
<dbReference type="AlphaFoldDB" id="A0A4Y2UP28"/>
<keyword evidence="3" id="KW-1185">Reference proteome</keyword>
<organism evidence="2 3">
    <name type="scientific">Araneus ventricosus</name>
    <name type="common">Orbweaver spider</name>
    <name type="synonym">Epeira ventricosa</name>
    <dbReference type="NCBI Taxonomy" id="182803"/>
    <lineage>
        <taxon>Eukaryota</taxon>
        <taxon>Metazoa</taxon>
        <taxon>Ecdysozoa</taxon>
        <taxon>Arthropoda</taxon>
        <taxon>Chelicerata</taxon>
        <taxon>Arachnida</taxon>
        <taxon>Araneae</taxon>
        <taxon>Araneomorphae</taxon>
        <taxon>Entelegynae</taxon>
        <taxon>Araneoidea</taxon>
        <taxon>Araneidae</taxon>
        <taxon>Araneus</taxon>
    </lineage>
</organism>
<gene>
    <name evidence="2" type="ORF">AVEN_7695_1</name>
</gene>
<accession>A0A4Y2UP28</accession>
<name>A0A4Y2UP28_ARAVE</name>
<sequence>MTGAIKFPFSPFGHKSEIQSFETGDKSPVCVSIREGKCASESDWRNQGGEGRVLFPKSENPPYGGEGVWEDRSGFGASVIDPPKSIYLNGWKTKLVEME</sequence>
<dbReference type="Proteomes" id="UP000499080">
    <property type="component" value="Unassembled WGS sequence"/>
</dbReference>
<proteinExistence type="predicted"/>
<evidence type="ECO:0000256" key="1">
    <source>
        <dbReference type="SAM" id="MobiDB-lite"/>
    </source>
</evidence>